<dbReference type="PANTHER" id="PTHR33371:SF18">
    <property type="entry name" value="MCE-FAMILY PROTEIN MCE3C"/>
    <property type="match status" value="1"/>
</dbReference>
<keyword evidence="1" id="KW-0472">Membrane</keyword>
<dbReference type="PANTHER" id="PTHR33371">
    <property type="entry name" value="INTERMEMBRANE PHOSPHOLIPID TRANSPORT SYSTEM BINDING PROTEIN MLAD-RELATED"/>
    <property type="match status" value="1"/>
</dbReference>
<dbReference type="EMBL" id="JBHUFB010000020">
    <property type="protein sequence ID" value="MFD1815405.1"/>
    <property type="molecule type" value="Genomic_DNA"/>
</dbReference>
<evidence type="ECO:0000259" key="2">
    <source>
        <dbReference type="Pfam" id="PF02470"/>
    </source>
</evidence>
<dbReference type="InterPro" id="IPR052336">
    <property type="entry name" value="MlaD_Phospholipid_Transporter"/>
</dbReference>
<proteinExistence type="predicted"/>
<evidence type="ECO:0000313" key="3">
    <source>
        <dbReference type="EMBL" id="MFD1815405.1"/>
    </source>
</evidence>
<comment type="caution">
    <text evidence="3">The sequence shown here is derived from an EMBL/GenBank/DDBJ whole genome shotgun (WGS) entry which is preliminary data.</text>
</comment>
<dbReference type="InterPro" id="IPR003399">
    <property type="entry name" value="Mce/MlaD"/>
</dbReference>
<feature type="transmembrane region" description="Helical" evidence="1">
    <location>
        <begin position="21"/>
        <end position="44"/>
    </location>
</feature>
<dbReference type="RefSeq" id="WP_378487833.1">
    <property type="nucleotide sequence ID" value="NZ_JBHUFB010000020.1"/>
</dbReference>
<evidence type="ECO:0000313" key="4">
    <source>
        <dbReference type="Proteomes" id="UP001597286"/>
    </source>
</evidence>
<name>A0ABW4PA39_9NOCA</name>
<dbReference type="Pfam" id="PF02470">
    <property type="entry name" value="MlaD"/>
    <property type="match status" value="1"/>
</dbReference>
<accession>A0ABW4PA39</accession>
<keyword evidence="1" id="KW-0812">Transmembrane</keyword>
<dbReference type="Proteomes" id="UP001597286">
    <property type="component" value="Unassembled WGS sequence"/>
</dbReference>
<keyword evidence="4" id="KW-1185">Reference proteome</keyword>
<evidence type="ECO:0000256" key="1">
    <source>
        <dbReference type="SAM" id="Phobius"/>
    </source>
</evidence>
<organism evidence="3 4">
    <name type="scientific">Rhodococcus gannanensis</name>
    <dbReference type="NCBI Taxonomy" id="1960308"/>
    <lineage>
        <taxon>Bacteria</taxon>
        <taxon>Bacillati</taxon>
        <taxon>Actinomycetota</taxon>
        <taxon>Actinomycetes</taxon>
        <taxon>Mycobacteriales</taxon>
        <taxon>Nocardiaceae</taxon>
        <taxon>Rhodococcus</taxon>
    </lineage>
</organism>
<keyword evidence="1" id="KW-1133">Transmembrane helix</keyword>
<gene>
    <name evidence="3" type="ORF">ACFSJG_24565</name>
</gene>
<reference evidence="4" key="1">
    <citation type="journal article" date="2019" name="Int. J. Syst. Evol. Microbiol.">
        <title>The Global Catalogue of Microorganisms (GCM) 10K type strain sequencing project: providing services to taxonomists for standard genome sequencing and annotation.</title>
        <authorList>
            <consortium name="The Broad Institute Genomics Platform"/>
            <consortium name="The Broad Institute Genome Sequencing Center for Infectious Disease"/>
            <person name="Wu L."/>
            <person name="Ma J."/>
        </authorList>
    </citation>
    <scope>NUCLEOTIDE SEQUENCE [LARGE SCALE GENOMIC DNA]</scope>
    <source>
        <strain evidence="4">DT72</strain>
    </source>
</reference>
<feature type="domain" description="Mce/MlaD" evidence="2">
    <location>
        <begin position="50"/>
        <end position="123"/>
    </location>
</feature>
<protein>
    <submittedName>
        <fullName evidence="3">MlaD family protein</fullName>
    </submittedName>
</protein>
<sequence>MQWLNRLQDFSIREDVAPRTQAMWAIGVAIVLVVMTAVTSMLYLHPPGRTQVYAQMSESGGISTGTEVRIAGIPVGKVSAVDLRDDHVDVTLDVEDTVFLGDQTSLDVRMLTVVGGAYVALVPAGAQPLGDDTIPAERTSVPYSTAEVLDQAAGLSTQIDATTMRDTTVAVTDMLDSEPGAVRGIVANVADLTELLDRQQAQLTSLADLGAEYTTELAGQRDALREMIRRVRATLPVMVGYKDRGLVTFDALSRLVLYMGDIFDEPYTQRFQGLLDEAGNSGEALGELTADMNDAIAQVRALVDRVAAVVDPQGVSMDLGDRVVEGSSVCIPIAGRAC</sequence>